<proteinExistence type="inferred from homology"/>
<keyword evidence="9 11" id="KW-0472">Membrane</keyword>
<accession>F3L1D1</accession>
<evidence type="ECO:0000256" key="2">
    <source>
        <dbReference type="ARBA" id="ARBA00022448"/>
    </source>
</evidence>
<feature type="domain" description="TonB-dependent receptor-like beta-barrel" evidence="14">
    <location>
        <begin position="246"/>
        <end position="706"/>
    </location>
</feature>
<dbReference type="AlphaFoldDB" id="F3L1D1"/>
<gene>
    <name evidence="16" type="ORF">IMCC3088_1225</name>
</gene>
<dbReference type="InterPro" id="IPR012910">
    <property type="entry name" value="Plug_dom"/>
</dbReference>
<dbReference type="PROSITE" id="PS52016">
    <property type="entry name" value="TONB_DEPENDENT_REC_3"/>
    <property type="match status" value="1"/>
</dbReference>
<feature type="chain" id="PRO_5003298547" evidence="13">
    <location>
        <begin position="22"/>
        <end position="762"/>
    </location>
</feature>
<dbReference type="GO" id="GO:0006826">
    <property type="term" value="P:iron ion transport"/>
    <property type="evidence" value="ECO:0007669"/>
    <property type="project" value="UniProtKB-KW"/>
</dbReference>
<dbReference type="Proteomes" id="UP000005615">
    <property type="component" value="Unassembled WGS sequence"/>
</dbReference>
<dbReference type="STRING" id="2518989.IMCC3088_1225"/>
<evidence type="ECO:0000256" key="3">
    <source>
        <dbReference type="ARBA" id="ARBA00022452"/>
    </source>
</evidence>
<evidence type="ECO:0000256" key="13">
    <source>
        <dbReference type="SAM" id="SignalP"/>
    </source>
</evidence>
<keyword evidence="6" id="KW-0408">Iron</keyword>
<dbReference type="PANTHER" id="PTHR32552">
    <property type="entry name" value="FERRICHROME IRON RECEPTOR-RELATED"/>
    <property type="match status" value="1"/>
</dbReference>
<evidence type="ECO:0000259" key="14">
    <source>
        <dbReference type="Pfam" id="PF00593"/>
    </source>
</evidence>
<dbReference type="GO" id="GO:0009279">
    <property type="term" value="C:cell outer membrane"/>
    <property type="evidence" value="ECO:0007669"/>
    <property type="project" value="UniProtKB-SubCell"/>
</dbReference>
<protein>
    <submittedName>
        <fullName evidence="16">TonB-dependent receptor</fullName>
    </submittedName>
</protein>
<dbReference type="InterPro" id="IPR036942">
    <property type="entry name" value="Beta-barrel_TonB_sf"/>
</dbReference>
<organism evidence="16 17">
    <name type="scientific">Aequoribacter fuscus</name>
    <dbReference type="NCBI Taxonomy" id="2518989"/>
    <lineage>
        <taxon>Bacteria</taxon>
        <taxon>Pseudomonadati</taxon>
        <taxon>Pseudomonadota</taxon>
        <taxon>Gammaproteobacteria</taxon>
        <taxon>Cellvibrionales</taxon>
        <taxon>Halieaceae</taxon>
        <taxon>Aequoribacter</taxon>
    </lineage>
</organism>
<evidence type="ECO:0000313" key="17">
    <source>
        <dbReference type="Proteomes" id="UP000005615"/>
    </source>
</evidence>
<evidence type="ECO:0000256" key="10">
    <source>
        <dbReference type="ARBA" id="ARBA00023237"/>
    </source>
</evidence>
<dbReference type="eggNOG" id="COG4771">
    <property type="taxonomic scope" value="Bacteria"/>
</dbReference>
<dbReference type="InterPro" id="IPR039426">
    <property type="entry name" value="TonB-dep_rcpt-like"/>
</dbReference>
<evidence type="ECO:0000256" key="12">
    <source>
        <dbReference type="RuleBase" id="RU003357"/>
    </source>
</evidence>
<comment type="subcellular location">
    <subcellularLocation>
        <location evidence="1 11">Cell outer membrane</location>
        <topology evidence="1 11">Multi-pass membrane protein</topology>
    </subcellularLocation>
</comment>
<keyword evidence="10 11" id="KW-0998">Cell outer membrane</keyword>
<evidence type="ECO:0000256" key="5">
    <source>
        <dbReference type="ARBA" id="ARBA00022692"/>
    </source>
</evidence>
<keyword evidence="2 11" id="KW-0813">Transport</keyword>
<sequence>MKLSVLATAVTLAVTGQVATAQSGAEKKRQATLEVVEVTARRTTENLQEVPVSVTSLGAEALNSAGVSVLTEVQQFSPNTTLQNSRGTNSTLTAFIRGVGQQDPLWGYEPGVGIYIDDVYMARPQGAVLDLLNVERIEVLRGPQGTLYGKNTIGGAVKYVTKRMSGDANAQVDVTVGSYGQQDLKLTAELPLVKDKAYLGLGYADLSRDGFGEYLIIADSMGYQDPENYNKDLTAMRATLELTPTDNLFIQLAYDQTEDDSNAKGGYRLLPSLLTNAPVPGSVFDSYTSMPTDNYVELKGFSLTAEWNVSDELTVKYIGASRESYSDTNIDFDNTPLDIFDVPAFYDDENTSHEVQFSYAKEGYSVVGGIYNYDGESCGHFDAILGFLGRAAYGALGATGLTREVTGCNNSKSTAVYAQSSIELNDQWSVTIGARYTEEEKEAFVKNGVNLSNVYPSSGWIPGYVRPATAVFPQVLGRDTNGDGVLDAPKSEDWSRVTPRVGVEYQMDDQTMIYASYGQGFKSGTFNPRATINERAADPEIVDSLEVGIKKDWGASLRTNVTVFTIDHQDRQYITVTPDPNDPTALNQNLGNIKGSTVDGLEAEIVWAASDALSIDVALGILDGKIENDPTIAAPLVGLSNTPDYTLNVGATYYFDTAMGNFTARANYYYRDDYILFEDSDLLAQDGYGMVNLGLTWESPNGDVYGGLYVKNATDEEYMVGGYNFVGVAADGSYLPGLGGDQTLVSYYGDPRTVHLNFGYRF</sequence>
<evidence type="ECO:0000256" key="1">
    <source>
        <dbReference type="ARBA" id="ARBA00004571"/>
    </source>
</evidence>
<evidence type="ECO:0000256" key="11">
    <source>
        <dbReference type="PROSITE-ProRule" id="PRU01360"/>
    </source>
</evidence>
<keyword evidence="17" id="KW-1185">Reference proteome</keyword>
<evidence type="ECO:0000256" key="6">
    <source>
        <dbReference type="ARBA" id="ARBA00023004"/>
    </source>
</evidence>
<keyword evidence="7" id="KW-0406">Ion transport</keyword>
<evidence type="ECO:0000256" key="7">
    <source>
        <dbReference type="ARBA" id="ARBA00023065"/>
    </source>
</evidence>
<feature type="domain" description="TonB-dependent receptor plug" evidence="15">
    <location>
        <begin position="47"/>
        <end position="156"/>
    </location>
</feature>
<comment type="caution">
    <text evidence="16">The sequence shown here is derived from an EMBL/GenBank/DDBJ whole genome shotgun (WGS) entry which is preliminary data.</text>
</comment>
<dbReference type="PANTHER" id="PTHR32552:SF81">
    <property type="entry name" value="TONB-DEPENDENT OUTER MEMBRANE RECEPTOR"/>
    <property type="match status" value="1"/>
</dbReference>
<keyword evidence="13" id="KW-0732">Signal</keyword>
<evidence type="ECO:0000256" key="9">
    <source>
        <dbReference type="ARBA" id="ARBA00023136"/>
    </source>
</evidence>
<keyword evidence="4" id="KW-0410">Iron transport</keyword>
<keyword evidence="3 11" id="KW-1134">Transmembrane beta strand</keyword>
<comment type="similarity">
    <text evidence="11 12">Belongs to the TonB-dependent receptor family.</text>
</comment>
<dbReference type="Gene3D" id="2.40.170.20">
    <property type="entry name" value="TonB-dependent receptor, beta-barrel domain"/>
    <property type="match status" value="1"/>
</dbReference>
<evidence type="ECO:0000313" key="16">
    <source>
        <dbReference type="EMBL" id="EGG29879.1"/>
    </source>
</evidence>
<dbReference type="InterPro" id="IPR000531">
    <property type="entry name" value="Beta-barrel_TonB"/>
</dbReference>
<dbReference type="Pfam" id="PF07715">
    <property type="entry name" value="Plug"/>
    <property type="match status" value="1"/>
</dbReference>
<feature type="signal peptide" evidence="13">
    <location>
        <begin position="1"/>
        <end position="21"/>
    </location>
</feature>
<evidence type="ECO:0000256" key="8">
    <source>
        <dbReference type="ARBA" id="ARBA00023077"/>
    </source>
</evidence>
<keyword evidence="16" id="KW-0675">Receptor</keyword>
<reference evidence="16 17" key="1">
    <citation type="journal article" date="2011" name="J. Bacteriol.">
        <title>Genome sequence of strain IMCC3088, a proteorhodopsin-containing marine bacterium belonging to the OM60/NOR5 clade.</title>
        <authorList>
            <person name="Jang Y."/>
            <person name="Oh H.M."/>
            <person name="Kang I."/>
            <person name="Lee K."/>
            <person name="Yang S.J."/>
            <person name="Cho J.C."/>
        </authorList>
    </citation>
    <scope>NUCLEOTIDE SEQUENCE [LARGE SCALE GENOMIC DNA]</scope>
    <source>
        <strain evidence="16 17">IMCC3088</strain>
    </source>
</reference>
<keyword evidence="8 12" id="KW-0798">TonB box</keyword>
<keyword evidence="5 11" id="KW-0812">Transmembrane</keyword>
<evidence type="ECO:0000256" key="4">
    <source>
        <dbReference type="ARBA" id="ARBA00022496"/>
    </source>
</evidence>
<dbReference type="SUPFAM" id="SSF56935">
    <property type="entry name" value="Porins"/>
    <property type="match status" value="1"/>
</dbReference>
<dbReference type="Pfam" id="PF00593">
    <property type="entry name" value="TonB_dep_Rec_b-barrel"/>
    <property type="match status" value="1"/>
</dbReference>
<dbReference type="EMBL" id="AEIG01000028">
    <property type="protein sequence ID" value="EGG29879.1"/>
    <property type="molecule type" value="Genomic_DNA"/>
</dbReference>
<name>F3L1D1_9GAMM</name>
<evidence type="ECO:0000259" key="15">
    <source>
        <dbReference type="Pfam" id="PF07715"/>
    </source>
</evidence>